<dbReference type="CDD" id="cd07989">
    <property type="entry name" value="LPLAT_AGPAT-like"/>
    <property type="match status" value="1"/>
</dbReference>
<dbReference type="InterPro" id="IPR002123">
    <property type="entry name" value="Plipid/glycerol_acylTrfase"/>
</dbReference>
<dbReference type="GO" id="GO:0003841">
    <property type="term" value="F:1-acylglycerol-3-phosphate O-acyltransferase activity"/>
    <property type="evidence" value="ECO:0007669"/>
    <property type="project" value="TreeGrafter"/>
</dbReference>
<dbReference type="GO" id="GO:0005886">
    <property type="term" value="C:plasma membrane"/>
    <property type="evidence" value="ECO:0007669"/>
    <property type="project" value="TreeGrafter"/>
</dbReference>
<keyword evidence="1 5" id="KW-0808">Transferase</keyword>
<accession>A0A510UT60</accession>
<dbReference type="SMART" id="SM00563">
    <property type="entry name" value="PlsC"/>
    <property type="match status" value="1"/>
</dbReference>
<keyword evidence="2 5" id="KW-0012">Acyltransferase</keyword>
<keyword evidence="6" id="KW-1185">Reference proteome</keyword>
<name>A0A510UT60_9CELL</name>
<protein>
    <submittedName>
        <fullName evidence="5">1-acyl-sn-glycerol-3-phosphate acyltransferase</fullName>
    </submittedName>
</protein>
<reference evidence="5 6" key="1">
    <citation type="submission" date="2019-07" db="EMBL/GenBank/DDBJ databases">
        <title>Whole genome shotgun sequence of Cellulomonas persica NBRC 101101.</title>
        <authorList>
            <person name="Hosoyama A."/>
            <person name="Uohara A."/>
            <person name="Ohji S."/>
            <person name="Ichikawa N."/>
        </authorList>
    </citation>
    <scope>NUCLEOTIDE SEQUENCE [LARGE SCALE GENOMIC DNA]</scope>
    <source>
        <strain evidence="5 6">NBRC 101101</strain>
    </source>
</reference>
<dbReference type="EMBL" id="BJUA01000002">
    <property type="protein sequence ID" value="GEK16651.1"/>
    <property type="molecule type" value="Genomic_DNA"/>
</dbReference>
<proteinExistence type="predicted"/>
<dbReference type="PANTHER" id="PTHR10434:SF11">
    <property type="entry name" value="1-ACYL-SN-GLYCEROL-3-PHOSPHATE ACYLTRANSFERASE"/>
    <property type="match status" value="1"/>
</dbReference>
<sequence>MFYWLMKRIFVGPLLHLVYRPWIRGAHHVPADGPAILASNHLAVIDSFFLPLMLDRELVFIGKQEYFTGRGLKGRLTAGFMRGVGTIPVDRGGGKASEAALRTGLRRLEEGDLFGIYPEGTRSPDGRLYRGKTGIARLALESGAPVIPVAMIGTNIAQPVGKRIPKIMRIGMVVGEPLDFSRYKGMENDRFILRSVTDEIMYAIMSLSGQEYVDVYAATQKARIAAGVSDAQPAADEPRTAAPGGRPVPDVQVPVPPQDDAEPSVG</sequence>
<dbReference type="Proteomes" id="UP000321386">
    <property type="component" value="Unassembled WGS sequence"/>
</dbReference>
<dbReference type="PANTHER" id="PTHR10434">
    <property type="entry name" value="1-ACYL-SN-GLYCEROL-3-PHOSPHATE ACYLTRANSFERASE"/>
    <property type="match status" value="1"/>
</dbReference>
<dbReference type="SUPFAM" id="SSF69593">
    <property type="entry name" value="Glycerol-3-phosphate (1)-acyltransferase"/>
    <property type="match status" value="1"/>
</dbReference>
<feature type="region of interest" description="Disordered" evidence="3">
    <location>
        <begin position="227"/>
        <end position="266"/>
    </location>
</feature>
<dbReference type="AlphaFoldDB" id="A0A510UT60"/>
<dbReference type="RefSeq" id="WP_246783674.1">
    <property type="nucleotide sequence ID" value="NZ_BJUA01000002.1"/>
</dbReference>
<organism evidence="5 6">
    <name type="scientific">Cellulomonas persica</name>
    <dbReference type="NCBI Taxonomy" id="76861"/>
    <lineage>
        <taxon>Bacteria</taxon>
        <taxon>Bacillati</taxon>
        <taxon>Actinomycetota</taxon>
        <taxon>Actinomycetes</taxon>
        <taxon>Micrococcales</taxon>
        <taxon>Cellulomonadaceae</taxon>
        <taxon>Cellulomonas</taxon>
    </lineage>
</organism>
<evidence type="ECO:0000313" key="5">
    <source>
        <dbReference type="EMBL" id="GEK16651.1"/>
    </source>
</evidence>
<evidence type="ECO:0000313" key="6">
    <source>
        <dbReference type="Proteomes" id="UP000321386"/>
    </source>
</evidence>
<evidence type="ECO:0000256" key="3">
    <source>
        <dbReference type="SAM" id="MobiDB-lite"/>
    </source>
</evidence>
<dbReference type="Pfam" id="PF01553">
    <property type="entry name" value="Acyltransferase"/>
    <property type="match status" value="1"/>
</dbReference>
<evidence type="ECO:0000256" key="2">
    <source>
        <dbReference type="ARBA" id="ARBA00023315"/>
    </source>
</evidence>
<feature type="domain" description="Phospholipid/glycerol acyltransferase" evidence="4">
    <location>
        <begin position="35"/>
        <end position="154"/>
    </location>
</feature>
<dbReference type="GO" id="GO:0006654">
    <property type="term" value="P:phosphatidic acid biosynthetic process"/>
    <property type="evidence" value="ECO:0007669"/>
    <property type="project" value="TreeGrafter"/>
</dbReference>
<gene>
    <name evidence="5" type="ORF">CPE01_03840</name>
</gene>
<evidence type="ECO:0000256" key="1">
    <source>
        <dbReference type="ARBA" id="ARBA00022679"/>
    </source>
</evidence>
<comment type="caution">
    <text evidence="5">The sequence shown here is derived from an EMBL/GenBank/DDBJ whole genome shotgun (WGS) entry which is preliminary data.</text>
</comment>
<evidence type="ECO:0000259" key="4">
    <source>
        <dbReference type="SMART" id="SM00563"/>
    </source>
</evidence>